<proteinExistence type="predicted"/>
<dbReference type="RefSeq" id="WP_209665508.1">
    <property type="nucleotide sequence ID" value="NZ_JAGGMS010000001.1"/>
</dbReference>
<dbReference type="Proteomes" id="UP000741013">
    <property type="component" value="Unassembled WGS sequence"/>
</dbReference>
<keyword evidence="4" id="KW-1185">Reference proteome</keyword>
<dbReference type="Gene3D" id="3.40.50.150">
    <property type="entry name" value="Vaccinia Virus protein VP39"/>
    <property type="match status" value="1"/>
</dbReference>
<feature type="region of interest" description="Disordered" evidence="1">
    <location>
        <begin position="170"/>
        <end position="198"/>
    </location>
</feature>
<evidence type="ECO:0000313" key="3">
    <source>
        <dbReference type="EMBL" id="MBP2182170.1"/>
    </source>
</evidence>
<comment type="caution">
    <text evidence="3">The sequence shown here is derived from an EMBL/GenBank/DDBJ whole genome shotgun (WGS) entry which is preliminary data.</text>
</comment>
<dbReference type="SUPFAM" id="SSF53335">
    <property type="entry name" value="S-adenosyl-L-methionine-dependent methyltransferases"/>
    <property type="match status" value="1"/>
</dbReference>
<name>A0ABS4PRX3_9PSEU</name>
<dbReference type="CDD" id="cd02440">
    <property type="entry name" value="AdoMet_MTases"/>
    <property type="match status" value="1"/>
</dbReference>
<organism evidence="3 4">
    <name type="scientific">Amycolatopsis magusensis</name>
    <dbReference type="NCBI Taxonomy" id="882444"/>
    <lineage>
        <taxon>Bacteria</taxon>
        <taxon>Bacillati</taxon>
        <taxon>Actinomycetota</taxon>
        <taxon>Actinomycetes</taxon>
        <taxon>Pseudonocardiales</taxon>
        <taxon>Pseudonocardiaceae</taxon>
        <taxon>Amycolatopsis</taxon>
    </lineage>
</organism>
<evidence type="ECO:0000256" key="1">
    <source>
        <dbReference type="SAM" id="MobiDB-lite"/>
    </source>
</evidence>
<gene>
    <name evidence="3" type="ORF">JOM49_003696</name>
</gene>
<dbReference type="InterPro" id="IPR050508">
    <property type="entry name" value="Methyltransf_Superfamily"/>
</dbReference>
<keyword evidence="3" id="KW-0489">Methyltransferase</keyword>
<dbReference type="EMBL" id="JAGGMS010000001">
    <property type="protein sequence ID" value="MBP2182170.1"/>
    <property type="molecule type" value="Genomic_DNA"/>
</dbReference>
<dbReference type="PANTHER" id="PTHR42912">
    <property type="entry name" value="METHYLTRANSFERASE"/>
    <property type="match status" value="1"/>
</dbReference>
<dbReference type="InterPro" id="IPR029063">
    <property type="entry name" value="SAM-dependent_MTases_sf"/>
</dbReference>
<dbReference type="GO" id="GO:0032259">
    <property type="term" value="P:methylation"/>
    <property type="evidence" value="ECO:0007669"/>
    <property type="project" value="UniProtKB-KW"/>
</dbReference>
<dbReference type="PANTHER" id="PTHR42912:SF93">
    <property type="entry name" value="N6-ADENOSINE-METHYLTRANSFERASE TMT1A"/>
    <property type="match status" value="1"/>
</dbReference>
<reference evidence="3 4" key="1">
    <citation type="submission" date="2021-03" db="EMBL/GenBank/DDBJ databases">
        <title>Sequencing the genomes of 1000 actinobacteria strains.</title>
        <authorList>
            <person name="Klenk H.-P."/>
        </authorList>
    </citation>
    <scope>NUCLEOTIDE SEQUENCE [LARGE SCALE GENOMIC DNA]</scope>
    <source>
        <strain evidence="3 4">DSM 45510</strain>
    </source>
</reference>
<evidence type="ECO:0000259" key="2">
    <source>
        <dbReference type="Pfam" id="PF13649"/>
    </source>
</evidence>
<accession>A0ABS4PRX3</accession>
<dbReference type="GO" id="GO:0008168">
    <property type="term" value="F:methyltransferase activity"/>
    <property type="evidence" value="ECO:0007669"/>
    <property type="project" value="UniProtKB-KW"/>
</dbReference>
<evidence type="ECO:0000313" key="4">
    <source>
        <dbReference type="Proteomes" id="UP000741013"/>
    </source>
</evidence>
<sequence length="212" mass="22774">MTDKTTVDEATRFWNEHYRTKRPSGRVNPVLAELAGSLPPGVALDLGCGGGADALWLAARGWQVTAADISATAVRALRERAEAEHAPITAVQVDLAVDFPSGTFDLISAHYLHTPFDLPRAEVLRTAANALRPGGRLVVVDHGSAAPWSWNQDPDAHFATPAEVAAELDLDPREWSVERADQPRRRATGPGGQTATVTDHVLVVRRGPEARG</sequence>
<dbReference type="Pfam" id="PF13649">
    <property type="entry name" value="Methyltransf_25"/>
    <property type="match status" value="1"/>
</dbReference>
<feature type="domain" description="Methyltransferase" evidence="2">
    <location>
        <begin position="44"/>
        <end position="135"/>
    </location>
</feature>
<dbReference type="InterPro" id="IPR041698">
    <property type="entry name" value="Methyltransf_25"/>
</dbReference>
<protein>
    <submittedName>
        <fullName evidence="3">SAM-dependent methyltransferase</fullName>
    </submittedName>
</protein>
<keyword evidence="3" id="KW-0808">Transferase</keyword>
<feature type="compositionally biased region" description="Basic and acidic residues" evidence="1">
    <location>
        <begin position="170"/>
        <end position="184"/>
    </location>
</feature>